<dbReference type="AlphaFoldDB" id="G5SFH8"/>
<dbReference type="EMBL" id="AFCX01001385">
    <property type="protein sequence ID" value="EHD00750.1"/>
    <property type="molecule type" value="Genomic_DNA"/>
</dbReference>
<name>G5SFH8_SALET</name>
<comment type="caution">
    <text evidence="1">The sequence shown here is derived from an EMBL/GenBank/DDBJ whole genome shotgun (WGS) entry which is preliminary data.</text>
</comment>
<dbReference type="PATRIC" id="fig|913086.3.peg.3250"/>
<proteinExistence type="predicted"/>
<reference evidence="1 2" key="1">
    <citation type="journal article" date="2011" name="BMC Genomics">
        <title>Genome sequencing reveals diversification of virulence factor content and possible host adaptation in distinct subpopulations of Salmonella enterica.</title>
        <authorList>
            <person name="den Bakker H.C."/>
            <person name="Moreno Switt A.I."/>
            <person name="Govoni G."/>
            <person name="Cummings C.A."/>
            <person name="Ranieri M.L."/>
            <person name="Degoricija L."/>
            <person name="Hoelzer K."/>
            <person name="Rodriguez-Rivera L.D."/>
            <person name="Brown S."/>
            <person name="Bolchacova E."/>
            <person name="Furtado M.R."/>
            <person name="Wiedmann M."/>
        </authorList>
    </citation>
    <scope>NUCLEOTIDE SEQUENCE [LARGE SCALE GENOMIC DNA]</scope>
    <source>
        <strain evidence="1 2">A4-580</strain>
    </source>
</reference>
<evidence type="ECO:0000313" key="2">
    <source>
        <dbReference type="Proteomes" id="UP000003536"/>
    </source>
</evidence>
<protein>
    <submittedName>
        <fullName evidence="1">Uncharacterized protein</fullName>
    </submittedName>
</protein>
<dbReference type="Proteomes" id="UP000003536">
    <property type="component" value="Unassembled WGS sequence"/>
</dbReference>
<gene>
    <name evidence="1" type="ORF">LTSEWAN_4235</name>
</gene>
<sequence length="63" mass="7374">MAGIDGILKDGDKKGEPEFAIVLLRHTLAQRLYRYNLYLLNHIFLYIENIDIVLLNAHARIYM</sequence>
<organism evidence="1 2">
    <name type="scientific">Salmonella enterica subsp. enterica serovar Wandsworth str. A4-580</name>
    <dbReference type="NCBI Taxonomy" id="913086"/>
    <lineage>
        <taxon>Bacteria</taxon>
        <taxon>Pseudomonadati</taxon>
        <taxon>Pseudomonadota</taxon>
        <taxon>Gammaproteobacteria</taxon>
        <taxon>Enterobacterales</taxon>
        <taxon>Enterobacteriaceae</taxon>
        <taxon>Salmonella</taxon>
    </lineage>
</organism>
<evidence type="ECO:0000313" key="1">
    <source>
        <dbReference type="EMBL" id="EHD00750.1"/>
    </source>
</evidence>
<accession>G5SFH8</accession>